<feature type="compositionally biased region" description="Basic and acidic residues" evidence="1">
    <location>
        <begin position="67"/>
        <end position="80"/>
    </location>
</feature>
<dbReference type="Proteomes" id="UP000054107">
    <property type="component" value="Unassembled WGS sequence"/>
</dbReference>
<evidence type="ECO:0000313" key="2">
    <source>
        <dbReference type="EMBL" id="CEP10988.1"/>
    </source>
</evidence>
<evidence type="ECO:0000256" key="1">
    <source>
        <dbReference type="SAM" id="MobiDB-lite"/>
    </source>
</evidence>
<accession>A0A0B7N6D5</accession>
<organism evidence="2 3">
    <name type="scientific">Parasitella parasitica</name>
    <dbReference type="NCBI Taxonomy" id="35722"/>
    <lineage>
        <taxon>Eukaryota</taxon>
        <taxon>Fungi</taxon>
        <taxon>Fungi incertae sedis</taxon>
        <taxon>Mucoromycota</taxon>
        <taxon>Mucoromycotina</taxon>
        <taxon>Mucoromycetes</taxon>
        <taxon>Mucorales</taxon>
        <taxon>Mucorineae</taxon>
        <taxon>Mucoraceae</taxon>
        <taxon>Parasitella</taxon>
    </lineage>
</organism>
<dbReference type="AlphaFoldDB" id="A0A0B7N6D5"/>
<feature type="region of interest" description="Disordered" evidence="1">
    <location>
        <begin position="44"/>
        <end position="80"/>
    </location>
</feature>
<evidence type="ECO:0000313" key="3">
    <source>
        <dbReference type="Proteomes" id="UP000054107"/>
    </source>
</evidence>
<name>A0A0B7N6D5_9FUNG</name>
<keyword evidence="3" id="KW-1185">Reference proteome</keyword>
<protein>
    <submittedName>
        <fullName evidence="2">Uncharacterized protein</fullName>
    </submittedName>
</protein>
<reference evidence="2 3" key="1">
    <citation type="submission" date="2014-09" db="EMBL/GenBank/DDBJ databases">
        <authorList>
            <person name="Ellenberger Sabrina"/>
        </authorList>
    </citation>
    <scope>NUCLEOTIDE SEQUENCE [LARGE SCALE GENOMIC DNA]</scope>
    <source>
        <strain evidence="2 3">CBS 412.66</strain>
    </source>
</reference>
<gene>
    <name evidence="2" type="primary">PARPA_04787.1 scaffold 15639</name>
</gene>
<proteinExistence type="predicted"/>
<dbReference type="EMBL" id="LN725615">
    <property type="protein sequence ID" value="CEP10988.1"/>
    <property type="molecule type" value="Genomic_DNA"/>
</dbReference>
<dbReference type="OrthoDB" id="529205at2759"/>
<sequence>MNKLTCATITKTASSGLNQQQARCLSVGQQLFFKKNLGFDKDKVDREPSLMENAPNWKEGTATESEADIKAEKEPEIPPEILKEETAEWVRAHKDKDGNIPSH</sequence>